<dbReference type="KEGG" id="gsn:YC6258_03406"/>
<evidence type="ECO:0000313" key="2">
    <source>
        <dbReference type="Proteomes" id="UP000032266"/>
    </source>
</evidence>
<sequence length="41" mass="4857">MVFRNFNSVGLWVNEFLNKNRAGYDLFYRFYVISHGVIDGP</sequence>
<evidence type="ECO:0000313" key="1">
    <source>
        <dbReference type="EMBL" id="AJQ95442.1"/>
    </source>
</evidence>
<reference evidence="1 2" key="1">
    <citation type="submission" date="2014-01" db="EMBL/GenBank/DDBJ databases">
        <title>Full genme sequencing of cellulolytic bacterium Gynuella sunshinyii YC6258T gen. nov., sp. nov.</title>
        <authorList>
            <person name="Khan H."/>
            <person name="Chung E.J."/>
            <person name="Chung Y.R."/>
        </authorList>
    </citation>
    <scope>NUCLEOTIDE SEQUENCE [LARGE SCALE GENOMIC DNA]</scope>
    <source>
        <strain evidence="1 2">YC6258</strain>
    </source>
</reference>
<accession>A0A0C5VL64</accession>
<dbReference type="Proteomes" id="UP000032266">
    <property type="component" value="Chromosome"/>
</dbReference>
<gene>
    <name evidence="1" type="ORF">YC6258_03406</name>
</gene>
<dbReference type="HOGENOM" id="CLU_3270787_0_0_6"/>
<protein>
    <submittedName>
        <fullName evidence="1">Uncharacterized protein</fullName>
    </submittedName>
</protein>
<organism evidence="1 2">
    <name type="scientific">Gynuella sunshinyii YC6258</name>
    <dbReference type="NCBI Taxonomy" id="1445510"/>
    <lineage>
        <taxon>Bacteria</taxon>
        <taxon>Pseudomonadati</taxon>
        <taxon>Pseudomonadota</taxon>
        <taxon>Gammaproteobacteria</taxon>
        <taxon>Oceanospirillales</taxon>
        <taxon>Saccharospirillaceae</taxon>
        <taxon>Gynuella</taxon>
    </lineage>
</organism>
<keyword evidence="2" id="KW-1185">Reference proteome</keyword>
<dbReference type="AlphaFoldDB" id="A0A0C5VL64"/>
<name>A0A0C5VL64_9GAMM</name>
<dbReference type="EMBL" id="CP007142">
    <property type="protein sequence ID" value="AJQ95442.1"/>
    <property type="molecule type" value="Genomic_DNA"/>
</dbReference>
<proteinExistence type="predicted"/>